<keyword evidence="2" id="KW-0472">Membrane</keyword>
<feature type="transmembrane region" description="Helical" evidence="2">
    <location>
        <begin position="132"/>
        <end position="151"/>
    </location>
</feature>
<dbReference type="RefSeq" id="XP_067546096.1">
    <property type="nucleotide sequence ID" value="XM_067693702.1"/>
</dbReference>
<dbReference type="PANTHER" id="PTHR35519:SF1">
    <property type="entry name" value="YALI0C06193P"/>
    <property type="match status" value="1"/>
</dbReference>
<evidence type="ECO:0000313" key="3">
    <source>
        <dbReference type="EMBL" id="KAG5416980.1"/>
    </source>
</evidence>
<dbReference type="InterPro" id="IPR025187">
    <property type="entry name" value="DUF4112"/>
</dbReference>
<name>A0A8H7Z870_9ASCO</name>
<feature type="region of interest" description="Disordered" evidence="1">
    <location>
        <begin position="190"/>
        <end position="287"/>
    </location>
</feature>
<dbReference type="EMBL" id="JAEOAQ010000007">
    <property type="protein sequence ID" value="KAG5416980.1"/>
    <property type="molecule type" value="Genomic_DNA"/>
</dbReference>
<keyword evidence="2" id="KW-0812">Transmembrane</keyword>
<gene>
    <name evidence="3" type="ORF">I9W82_004611</name>
</gene>
<feature type="compositionally biased region" description="Polar residues" evidence="1">
    <location>
        <begin position="239"/>
        <end position="255"/>
    </location>
</feature>
<accession>A0A8H7Z870</accession>
<organism evidence="3 4">
    <name type="scientific">Candida metapsilosis</name>
    <dbReference type="NCBI Taxonomy" id="273372"/>
    <lineage>
        <taxon>Eukaryota</taxon>
        <taxon>Fungi</taxon>
        <taxon>Dikarya</taxon>
        <taxon>Ascomycota</taxon>
        <taxon>Saccharomycotina</taxon>
        <taxon>Pichiomycetes</taxon>
        <taxon>Debaryomycetaceae</taxon>
        <taxon>Candida/Lodderomyces clade</taxon>
        <taxon>Candida</taxon>
    </lineage>
</organism>
<dbReference type="GeneID" id="93653240"/>
<evidence type="ECO:0000313" key="4">
    <source>
        <dbReference type="Proteomes" id="UP000669133"/>
    </source>
</evidence>
<keyword evidence="4" id="KW-1185">Reference proteome</keyword>
<keyword evidence="2" id="KW-1133">Transmembrane helix</keyword>
<comment type="caution">
    <text evidence="3">The sequence shown here is derived from an EMBL/GenBank/DDBJ whole genome shotgun (WGS) entry which is preliminary data.</text>
</comment>
<feature type="compositionally biased region" description="Polar residues" evidence="1">
    <location>
        <begin position="270"/>
        <end position="287"/>
    </location>
</feature>
<dbReference type="Pfam" id="PF13430">
    <property type="entry name" value="DUF4112"/>
    <property type="match status" value="1"/>
</dbReference>
<proteinExistence type="predicted"/>
<dbReference type="AlphaFoldDB" id="A0A8H7Z870"/>
<feature type="transmembrane region" description="Helical" evidence="2">
    <location>
        <begin position="90"/>
        <end position="111"/>
    </location>
</feature>
<dbReference type="OrthoDB" id="2103474at2759"/>
<evidence type="ECO:0000256" key="2">
    <source>
        <dbReference type="SAM" id="Phobius"/>
    </source>
</evidence>
<dbReference type="PANTHER" id="PTHR35519">
    <property type="entry name" value="MEMBRANE PROTEINS"/>
    <property type="match status" value="1"/>
</dbReference>
<sequence>MSQFQDQLENIPGYDIVMDKFNEYAEDHWNNTDPYTDEKTGKKLKLPPDLFTKQEQKAWAQIQSMAWQHDKCLFGSCGVGMDCGLGLVPFVVFFLPVIGPLVMYMIHMRLISLANERFHLPGKLMAQMQGNIGLDLLITFPPVIGSFFGWMHKCSTRNAGMIYCCVVKMAKERQAQGAVKYTGSGVNAGQYGRSEREFGQAPPRQQQQSRDVRGGQYSDPHYQQQSRNTRGGYYDEPHYQQQSRNMRGGQYSQPQQPKPAYTQRPFRNKGGTQNSIEVGQQQQSGFI</sequence>
<evidence type="ECO:0000256" key="1">
    <source>
        <dbReference type="SAM" id="MobiDB-lite"/>
    </source>
</evidence>
<protein>
    <submittedName>
        <fullName evidence="3">Uncharacterized protein</fullName>
    </submittedName>
</protein>
<reference evidence="3 4" key="1">
    <citation type="submission" date="2020-12" db="EMBL/GenBank/DDBJ databases">
        <title>Effect of drift, selection, and recombination on the evolution of hybrid genomes in Candida yeast pathogens.</title>
        <authorList>
            <person name="Mixao V."/>
            <person name="Ksiezopolska E."/>
            <person name="Saus E."/>
            <person name="Boekhout T."/>
            <person name="Gacser A."/>
            <person name="Gabaldon T."/>
        </authorList>
    </citation>
    <scope>NUCLEOTIDE SEQUENCE [LARGE SCALE GENOMIC DNA]</scope>
    <source>
        <strain evidence="3 4">BP57</strain>
    </source>
</reference>
<dbReference type="Proteomes" id="UP000669133">
    <property type="component" value="Unassembled WGS sequence"/>
</dbReference>